<sequence length="218" mass="25177">MKDKFVKPRAVERETKRKDSLKAVLKSNLNFFADSLLGGNQAPVQAYMKRYQPDTCGILTYKNDRLKENFEGIATVRKINGDKGRDSVVVIPPFNYCDEGDSYFFNDQKLPRLYTQSNCCHPNNLFVVEDIDEDGTREIGIFYSSCTSRFKALNIYSLQQNEWVKIAESTFDIFTKDPGKVKFNTLVRKIKKGEFKVCNFNDGKTTWETITMKAVLRR</sequence>
<gene>
    <name evidence="1" type="ORF">EPL05_20650</name>
</gene>
<dbReference type="OrthoDB" id="1335944at2"/>
<organism evidence="1 2">
    <name type="scientific">Mucilaginibacter gilvus</name>
    <dbReference type="NCBI Taxonomy" id="2305909"/>
    <lineage>
        <taxon>Bacteria</taxon>
        <taxon>Pseudomonadati</taxon>
        <taxon>Bacteroidota</taxon>
        <taxon>Sphingobacteriia</taxon>
        <taxon>Sphingobacteriales</taxon>
        <taxon>Sphingobacteriaceae</taxon>
        <taxon>Mucilaginibacter</taxon>
    </lineage>
</organism>
<protein>
    <submittedName>
        <fullName evidence="1">Uncharacterized protein</fullName>
    </submittedName>
</protein>
<dbReference type="EMBL" id="SBIW01000012">
    <property type="protein sequence ID" value="RWY48001.1"/>
    <property type="molecule type" value="Genomic_DNA"/>
</dbReference>
<proteinExistence type="predicted"/>
<evidence type="ECO:0000313" key="1">
    <source>
        <dbReference type="EMBL" id="RWY48001.1"/>
    </source>
</evidence>
<name>A0A3S3UJR1_9SPHI</name>
<reference evidence="1 2" key="1">
    <citation type="submission" date="2019-01" db="EMBL/GenBank/DDBJ databases">
        <title>Mucilaginibacter antarcticum sp. nov., isolated from antarctic soil.</title>
        <authorList>
            <person name="Yan Y.-Q."/>
            <person name="Du Z.-J."/>
        </authorList>
    </citation>
    <scope>NUCLEOTIDE SEQUENCE [LARGE SCALE GENOMIC DNA]</scope>
    <source>
        <strain evidence="1 2">F01003</strain>
    </source>
</reference>
<keyword evidence="2" id="KW-1185">Reference proteome</keyword>
<dbReference type="AlphaFoldDB" id="A0A3S3UJR1"/>
<dbReference type="RefSeq" id="WP_128535895.1">
    <property type="nucleotide sequence ID" value="NZ_SBIW01000012.1"/>
</dbReference>
<accession>A0A3S3UJR1</accession>
<evidence type="ECO:0000313" key="2">
    <source>
        <dbReference type="Proteomes" id="UP000286701"/>
    </source>
</evidence>
<comment type="caution">
    <text evidence="1">The sequence shown here is derived from an EMBL/GenBank/DDBJ whole genome shotgun (WGS) entry which is preliminary data.</text>
</comment>
<dbReference type="Proteomes" id="UP000286701">
    <property type="component" value="Unassembled WGS sequence"/>
</dbReference>